<proteinExistence type="inferred from homology"/>
<evidence type="ECO:0000256" key="5">
    <source>
        <dbReference type="SAM" id="MobiDB-lite"/>
    </source>
</evidence>
<evidence type="ECO:0000256" key="3">
    <source>
        <dbReference type="ARBA" id="ARBA00022777"/>
    </source>
</evidence>
<keyword evidence="3 4" id="KW-0418">Kinase</keyword>
<feature type="region of interest" description="Disordered" evidence="5">
    <location>
        <begin position="1"/>
        <end position="111"/>
    </location>
</feature>
<feature type="compositionally biased region" description="Low complexity" evidence="5">
    <location>
        <begin position="40"/>
        <end position="56"/>
    </location>
</feature>
<sequence>NNNQKSNLSAGFKRKSIGNFSINNGQSKSTLSNPLHEDSMSNSLSSSSTTSTVTLLEKPKKMRRASSSSTSSSQSVQSQAPASLPTCSKSPSPVPLSPTLVPQKSPPEGRKASMSLNLFKSVSDEKKAPQFTLSEISSSTATRIEQSGTDYFSAPLCSLNKQEKNSESCTITSDDDLDDEDCSDYGEKDVFQPESPRAVPLTPFANQVGGHTSFFRFSKKAVCKPLCRQENLFYETLETQHPELLPYVPKYLGVLNVTYKCQGTNRLPEVVIEQNKHILPRWMFNKVFGNDENKDEKKWLNEGLRGSTRVNNKLKEEVLREVLSPRAIRSKIRQVRALQKEPSLKRRHSTLSLSSLTKSKNDSKEMSRSFTEIKMITKQLSCSRSEENYETTPQESEHWETNNPWSLHCLTAQLSKSNVQEEKLEQFILLEDLTGGLKYPCVLDLKMGTRQFGIDATPSKRDSQMKKCAKTTSKTLGVRICGMQASIYFSLGGLVYKTTKNTFDFTDKYQGRKLNASSFREALGEFLNNGQGVLVHHIPTIIRKLRNLARIIRSLSGYRFYASSLLLIYDGDPQNSQEIDIRLIDFAHCTTGDDYTKEECHYPPSNPSSFDTGYMLGLKNLVKAFTSIYYSHTGVNLEDENDTVFDGISSNELSSKECSMIKLATAT</sequence>
<dbReference type="InterPro" id="IPR005522">
    <property type="entry name" value="IPK"/>
</dbReference>
<evidence type="ECO:0000256" key="1">
    <source>
        <dbReference type="ARBA" id="ARBA00007374"/>
    </source>
</evidence>
<feature type="non-terminal residue" evidence="6">
    <location>
        <position position="1"/>
    </location>
</feature>
<comment type="caution">
    <text evidence="6">The sequence shown here is derived from an EMBL/GenBank/DDBJ whole genome shotgun (WGS) entry which is preliminary data.</text>
</comment>
<dbReference type="EC" id="2.7.-.-" evidence="4"/>
<organism evidence="6 7">
    <name type="scientific">Ambispora leptoticha</name>
    <dbReference type="NCBI Taxonomy" id="144679"/>
    <lineage>
        <taxon>Eukaryota</taxon>
        <taxon>Fungi</taxon>
        <taxon>Fungi incertae sedis</taxon>
        <taxon>Mucoromycota</taxon>
        <taxon>Glomeromycotina</taxon>
        <taxon>Glomeromycetes</taxon>
        <taxon>Archaeosporales</taxon>
        <taxon>Ambisporaceae</taxon>
        <taxon>Ambispora</taxon>
    </lineage>
</organism>
<protein>
    <recommendedName>
        <fullName evidence="4">Kinase</fullName>
        <ecNumber evidence="4">2.7.-.-</ecNumber>
    </recommendedName>
</protein>
<dbReference type="Gene3D" id="3.30.470.160">
    <property type="entry name" value="Inositol polyphosphate kinase"/>
    <property type="match status" value="1"/>
</dbReference>
<dbReference type="GO" id="GO:0005737">
    <property type="term" value="C:cytoplasm"/>
    <property type="evidence" value="ECO:0007669"/>
    <property type="project" value="TreeGrafter"/>
</dbReference>
<evidence type="ECO:0000256" key="4">
    <source>
        <dbReference type="RuleBase" id="RU363090"/>
    </source>
</evidence>
<dbReference type="EMBL" id="CAJVPS010000125">
    <property type="protein sequence ID" value="CAG8455090.1"/>
    <property type="molecule type" value="Genomic_DNA"/>
</dbReference>
<dbReference type="OrthoDB" id="2573163at2759"/>
<reference evidence="6" key="1">
    <citation type="submission" date="2021-06" db="EMBL/GenBank/DDBJ databases">
        <authorList>
            <person name="Kallberg Y."/>
            <person name="Tangrot J."/>
            <person name="Rosling A."/>
        </authorList>
    </citation>
    <scope>NUCLEOTIDE SEQUENCE</scope>
    <source>
        <strain evidence="6">FL130A</strain>
    </source>
</reference>
<comment type="similarity">
    <text evidence="1 4">Belongs to the inositol phosphokinase (IPK) family.</text>
</comment>
<dbReference type="SUPFAM" id="SSF56104">
    <property type="entry name" value="SAICAR synthase-like"/>
    <property type="match status" value="1"/>
</dbReference>
<dbReference type="GO" id="GO:0008440">
    <property type="term" value="F:inositol-1,4,5-trisphosphate 3-kinase activity"/>
    <property type="evidence" value="ECO:0007669"/>
    <property type="project" value="TreeGrafter"/>
</dbReference>
<dbReference type="GO" id="GO:0000824">
    <property type="term" value="F:inositol-1,4,5,6-tetrakisphosphate 3-kinase activity"/>
    <property type="evidence" value="ECO:0007669"/>
    <property type="project" value="TreeGrafter"/>
</dbReference>
<dbReference type="GO" id="GO:0005634">
    <property type="term" value="C:nucleus"/>
    <property type="evidence" value="ECO:0007669"/>
    <property type="project" value="TreeGrafter"/>
</dbReference>
<evidence type="ECO:0000313" key="7">
    <source>
        <dbReference type="Proteomes" id="UP000789508"/>
    </source>
</evidence>
<dbReference type="Pfam" id="PF03770">
    <property type="entry name" value="IPK"/>
    <property type="match status" value="1"/>
</dbReference>
<dbReference type="GO" id="GO:0046854">
    <property type="term" value="P:phosphatidylinositol phosphate biosynthetic process"/>
    <property type="evidence" value="ECO:0007669"/>
    <property type="project" value="TreeGrafter"/>
</dbReference>
<dbReference type="InterPro" id="IPR038286">
    <property type="entry name" value="IPK_sf"/>
</dbReference>
<feature type="compositionally biased region" description="Polar residues" evidence="5">
    <location>
        <begin position="18"/>
        <end position="33"/>
    </location>
</feature>
<keyword evidence="2 4" id="KW-0808">Transferase</keyword>
<accession>A0A9N8YYW8</accession>
<dbReference type="GO" id="GO:0032958">
    <property type="term" value="P:inositol phosphate biosynthetic process"/>
    <property type="evidence" value="ECO:0007669"/>
    <property type="project" value="InterPro"/>
</dbReference>
<evidence type="ECO:0000313" key="6">
    <source>
        <dbReference type="EMBL" id="CAG8455090.1"/>
    </source>
</evidence>
<dbReference type="PANTHER" id="PTHR12400:SF21">
    <property type="entry name" value="KINASE"/>
    <property type="match status" value="1"/>
</dbReference>
<keyword evidence="7" id="KW-1185">Reference proteome</keyword>
<feature type="region of interest" description="Disordered" evidence="5">
    <location>
        <begin position="339"/>
        <end position="368"/>
    </location>
</feature>
<dbReference type="PANTHER" id="PTHR12400">
    <property type="entry name" value="INOSITOL POLYPHOSPHATE KINASE"/>
    <property type="match status" value="1"/>
</dbReference>
<name>A0A9N8YYW8_9GLOM</name>
<evidence type="ECO:0000256" key="2">
    <source>
        <dbReference type="ARBA" id="ARBA00022679"/>
    </source>
</evidence>
<feature type="compositionally biased region" description="Low complexity" evidence="5">
    <location>
        <begin position="65"/>
        <end position="102"/>
    </location>
</feature>
<dbReference type="Proteomes" id="UP000789508">
    <property type="component" value="Unassembled WGS sequence"/>
</dbReference>
<gene>
    <name evidence="6" type="ORF">ALEPTO_LOCUS1235</name>
</gene>
<dbReference type="AlphaFoldDB" id="A0A9N8YYW8"/>